<sequence length="78" mass="8547">MGPPLRVTYDAQANAAYIYFSDPSTSPPRVTSCYPCDPVEVDGMINLDFDELGRLLGIEVLDARSKLPPYLLAGAERL</sequence>
<organism evidence="1 2">
    <name type="scientific">Crossiella equi</name>
    <dbReference type="NCBI Taxonomy" id="130796"/>
    <lineage>
        <taxon>Bacteria</taxon>
        <taxon>Bacillati</taxon>
        <taxon>Actinomycetota</taxon>
        <taxon>Actinomycetes</taxon>
        <taxon>Pseudonocardiales</taxon>
        <taxon>Pseudonocardiaceae</taxon>
        <taxon>Crossiella</taxon>
    </lineage>
</organism>
<dbReference type="Proteomes" id="UP001519363">
    <property type="component" value="Unassembled WGS sequence"/>
</dbReference>
<keyword evidence="2" id="KW-1185">Reference proteome</keyword>
<dbReference type="InterPro" id="IPR019270">
    <property type="entry name" value="DUF2283"/>
</dbReference>
<proteinExistence type="predicted"/>
<dbReference type="RefSeq" id="WP_209707612.1">
    <property type="nucleotide sequence ID" value="NZ_JAGIOO010000001.1"/>
</dbReference>
<comment type="caution">
    <text evidence="1">The sequence shown here is derived from an EMBL/GenBank/DDBJ whole genome shotgun (WGS) entry which is preliminary data.</text>
</comment>
<reference evidence="1 2" key="1">
    <citation type="submission" date="2021-03" db="EMBL/GenBank/DDBJ databases">
        <title>Sequencing the genomes of 1000 actinobacteria strains.</title>
        <authorList>
            <person name="Klenk H.-P."/>
        </authorList>
    </citation>
    <scope>NUCLEOTIDE SEQUENCE [LARGE SCALE GENOMIC DNA]</scope>
    <source>
        <strain evidence="1 2">DSM 44580</strain>
    </source>
</reference>
<accession>A0ABS5AQV4</accession>
<protein>
    <submittedName>
        <fullName evidence="1">Uncharacterized protein YuzE</fullName>
    </submittedName>
</protein>
<name>A0ABS5AQV4_9PSEU</name>
<dbReference type="Pfam" id="PF10049">
    <property type="entry name" value="DUF2283"/>
    <property type="match status" value="1"/>
</dbReference>
<evidence type="ECO:0000313" key="1">
    <source>
        <dbReference type="EMBL" id="MBP2478599.1"/>
    </source>
</evidence>
<evidence type="ECO:0000313" key="2">
    <source>
        <dbReference type="Proteomes" id="UP001519363"/>
    </source>
</evidence>
<dbReference type="EMBL" id="JAGIOO010000001">
    <property type="protein sequence ID" value="MBP2478599.1"/>
    <property type="molecule type" value="Genomic_DNA"/>
</dbReference>
<gene>
    <name evidence="1" type="ORF">JOF53_007471</name>
</gene>